<evidence type="ECO:0000259" key="3">
    <source>
        <dbReference type="Pfam" id="PF13581"/>
    </source>
</evidence>
<dbReference type="PANTHER" id="PTHR35526">
    <property type="entry name" value="ANTI-SIGMA-F FACTOR RSBW-RELATED"/>
    <property type="match status" value="1"/>
</dbReference>
<dbReference type="EMBL" id="CP001815">
    <property type="protein sequence ID" value="ACZ92014.1"/>
    <property type="molecule type" value="Genomic_DNA"/>
</dbReference>
<dbReference type="PANTHER" id="PTHR35526:SF3">
    <property type="entry name" value="ANTI-SIGMA-F FACTOR RSBW"/>
    <property type="match status" value="1"/>
</dbReference>
<evidence type="ECO:0000313" key="4">
    <source>
        <dbReference type="EMBL" id="ACZ92014.1"/>
    </source>
</evidence>
<dbReference type="Pfam" id="PF13581">
    <property type="entry name" value="HATPase_c_2"/>
    <property type="match status" value="1"/>
</dbReference>
<reference evidence="4 5" key="1">
    <citation type="journal article" date="2010" name="Stand. Genomic Sci.">
        <title>Complete genome sequence of Streptosporangium roseum type strain (NI 9100).</title>
        <authorList>
            <person name="Nolan M."/>
            <person name="Sikorski J."/>
            <person name="Jando M."/>
            <person name="Lucas S."/>
            <person name="Lapidus A."/>
            <person name="Glavina Del Rio T."/>
            <person name="Chen F."/>
            <person name="Tice H."/>
            <person name="Pitluck S."/>
            <person name="Cheng J.F."/>
            <person name="Chertkov O."/>
            <person name="Sims D."/>
            <person name="Meincke L."/>
            <person name="Brettin T."/>
            <person name="Han C."/>
            <person name="Detter J.C."/>
            <person name="Bruce D."/>
            <person name="Goodwin L."/>
            <person name="Land M."/>
            <person name="Hauser L."/>
            <person name="Chang Y.J."/>
            <person name="Jeffries C.D."/>
            <person name="Ivanova N."/>
            <person name="Mavromatis K."/>
            <person name="Mikhailova N."/>
            <person name="Chen A."/>
            <person name="Palaniappan K."/>
            <person name="Chain P."/>
            <person name="Rohde M."/>
            <person name="Goker M."/>
            <person name="Bristow J."/>
            <person name="Eisen J.A."/>
            <person name="Markowitz V."/>
            <person name="Hugenholtz P."/>
            <person name="Kyrpides N.C."/>
            <person name="Klenk H.P."/>
        </authorList>
    </citation>
    <scope>NUCLEOTIDE SEQUENCE [LARGE SCALE GENOMIC DNA]</scope>
    <source>
        <strain evidence="5">ATCC 12428 / DSM 43021 / JCM 3005 / NI 9100</strain>
        <plasmid evidence="5">Plasmid pSROS01</plasmid>
    </source>
</reference>
<accession>D2BFW2</accession>
<feature type="region of interest" description="Disordered" evidence="2">
    <location>
        <begin position="143"/>
        <end position="171"/>
    </location>
</feature>
<geneLocation type="plasmid" evidence="4 5">
    <name>pSROS01</name>
</geneLocation>
<organism evidence="4 5">
    <name type="scientific">Streptosporangium roseum (strain ATCC 12428 / DSM 43021 / JCM 3005 / KCTC 9067 / NCIMB 10171 / NRRL 2505 / NI 9100)</name>
    <dbReference type="NCBI Taxonomy" id="479432"/>
    <lineage>
        <taxon>Bacteria</taxon>
        <taxon>Bacillati</taxon>
        <taxon>Actinomycetota</taxon>
        <taxon>Actinomycetes</taxon>
        <taxon>Streptosporangiales</taxon>
        <taxon>Streptosporangiaceae</taxon>
        <taxon>Streptosporangium</taxon>
    </lineage>
</organism>
<keyword evidence="5" id="KW-1185">Reference proteome</keyword>
<dbReference type="InterPro" id="IPR050267">
    <property type="entry name" value="Anti-sigma-factor_SerPK"/>
</dbReference>
<dbReference type="SUPFAM" id="SSF55874">
    <property type="entry name" value="ATPase domain of HSP90 chaperone/DNA topoisomerase II/histidine kinase"/>
    <property type="match status" value="1"/>
</dbReference>
<sequence>MAVTVTRARQQAFPGLPEQVSAARAWAVSCLPADCPRVDDVALVVSELVTNAIVHSTSGLPGGTIAVRVELQAGAVAISVVDAGPRPVPARRQPGESGWGLADIVAALADAYEATTTPAGRCAWCRLDWEPGAAAHAPHIAAQQVSGPAHGAHTGAEHPAHTPDGRGEGTR</sequence>
<keyword evidence="1 4" id="KW-0723">Serine/threonine-protein kinase</keyword>
<keyword evidence="1 4" id="KW-0808">Transferase</keyword>
<dbReference type="InterPro" id="IPR036890">
    <property type="entry name" value="HATPase_C_sf"/>
</dbReference>
<dbReference type="GO" id="GO:0004674">
    <property type="term" value="F:protein serine/threonine kinase activity"/>
    <property type="evidence" value="ECO:0007669"/>
    <property type="project" value="UniProtKB-KW"/>
</dbReference>
<name>D2BFW2_STRRD</name>
<dbReference type="AlphaFoldDB" id="D2BFW2"/>
<evidence type="ECO:0000256" key="1">
    <source>
        <dbReference type="ARBA" id="ARBA00022527"/>
    </source>
</evidence>
<protein>
    <submittedName>
        <fullName evidence="4">Anti-sigma regulatory factor, serine/threonine protein kinase</fullName>
    </submittedName>
</protein>
<evidence type="ECO:0000313" key="5">
    <source>
        <dbReference type="Proteomes" id="UP000002029"/>
    </source>
</evidence>
<dbReference type="Proteomes" id="UP000002029">
    <property type="component" value="Plasmid pSROS01"/>
</dbReference>
<gene>
    <name evidence="4" type="ORF">Sros_9396</name>
</gene>
<dbReference type="HOGENOM" id="CLU_090336_23_0_11"/>
<dbReference type="KEGG" id="sro:Sros_9396"/>
<dbReference type="RefSeq" id="WP_012895740.1">
    <property type="nucleotide sequence ID" value="NC_013596.1"/>
</dbReference>
<proteinExistence type="predicted"/>
<dbReference type="eggNOG" id="COG2172">
    <property type="taxonomic scope" value="Bacteria"/>
</dbReference>
<keyword evidence="4" id="KW-0614">Plasmid</keyword>
<evidence type="ECO:0000256" key="2">
    <source>
        <dbReference type="SAM" id="MobiDB-lite"/>
    </source>
</evidence>
<dbReference type="Gene3D" id="3.30.565.10">
    <property type="entry name" value="Histidine kinase-like ATPase, C-terminal domain"/>
    <property type="match status" value="1"/>
</dbReference>
<feature type="compositionally biased region" description="Basic and acidic residues" evidence="2">
    <location>
        <begin position="155"/>
        <end position="171"/>
    </location>
</feature>
<keyword evidence="1 4" id="KW-0418">Kinase</keyword>
<feature type="domain" description="Histidine kinase/HSP90-like ATPase" evidence="3">
    <location>
        <begin position="13"/>
        <end position="124"/>
    </location>
</feature>
<dbReference type="CDD" id="cd16936">
    <property type="entry name" value="HATPase_RsbW-like"/>
    <property type="match status" value="1"/>
</dbReference>
<dbReference type="InterPro" id="IPR003594">
    <property type="entry name" value="HATPase_dom"/>
</dbReference>